<dbReference type="GO" id="GO:0042981">
    <property type="term" value="P:regulation of apoptotic process"/>
    <property type="evidence" value="ECO:0007669"/>
    <property type="project" value="InterPro"/>
</dbReference>
<dbReference type="InterPro" id="IPR036834">
    <property type="entry name" value="Bcl-2-like_sf"/>
</dbReference>
<accession>A0A5A9NEK0</accession>
<dbReference type="AlphaFoldDB" id="A0A5A9NEK0"/>
<organism evidence="2 3">
    <name type="scientific">Triplophysa tibetana</name>
    <dbReference type="NCBI Taxonomy" id="1572043"/>
    <lineage>
        <taxon>Eukaryota</taxon>
        <taxon>Metazoa</taxon>
        <taxon>Chordata</taxon>
        <taxon>Craniata</taxon>
        <taxon>Vertebrata</taxon>
        <taxon>Euteleostomi</taxon>
        <taxon>Actinopterygii</taxon>
        <taxon>Neopterygii</taxon>
        <taxon>Teleostei</taxon>
        <taxon>Ostariophysi</taxon>
        <taxon>Cypriniformes</taxon>
        <taxon>Nemacheilidae</taxon>
        <taxon>Triplophysa</taxon>
    </lineage>
</organism>
<dbReference type="InterPro" id="IPR002475">
    <property type="entry name" value="Bcl2-like"/>
</dbReference>
<comment type="caution">
    <text evidence="2">The sequence shown here is derived from an EMBL/GenBank/DDBJ whole genome shotgun (WGS) entry which is preliminary data.</text>
</comment>
<dbReference type="SUPFAM" id="SSF56854">
    <property type="entry name" value="Bcl-2 inhibitors of programmed cell death"/>
    <property type="match status" value="1"/>
</dbReference>
<name>A0A5A9NEK0_9TELE</name>
<evidence type="ECO:0000313" key="2">
    <source>
        <dbReference type="EMBL" id="KAA0707893.1"/>
    </source>
</evidence>
<evidence type="ECO:0000256" key="1">
    <source>
        <dbReference type="ARBA" id="ARBA00022703"/>
    </source>
</evidence>
<dbReference type="EMBL" id="SOYY01000019">
    <property type="protein sequence ID" value="KAA0707893.1"/>
    <property type="molecule type" value="Genomic_DNA"/>
</dbReference>
<keyword evidence="3" id="KW-1185">Reference proteome</keyword>
<dbReference type="Gene3D" id="1.10.437.10">
    <property type="entry name" value="Blc2-like"/>
    <property type="match status" value="1"/>
</dbReference>
<gene>
    <name evidence="2" type="ORF">E1301_Tti009629</name>
</gene>
<keyword evidence="1" id="KW-0053">Apoptosis</keyword>
<evidence type="ECO:0000313" key="3">
    <source>
        <dbReference type="Proteomes" id="UP000324632"/>
    </source>
</evidence>
<proteinExistence type="predicted"/>
<dbReference type="InterPro" id="IPR033543">
    <property type="entry name" value="BCL2L15"/>
</dbReference>
<reference evidence="2 3" key="1">
    <citation type="journal article" date="2019" name="Mol. Ecol. Resour.">
        <title>Chromosome-level genome assembly of Triplophysa tibetana, a fish adapted to the harsh high-altitude environment of the Tibetan Plateau.</title>
        <authorList>
            <person name="Yang X."/>
            <person name="Liu H."/>
            <person name="Ma Z."/>
            <person name="Zou Y."/>
            <person name="Zou M."/>
            <person name="Mao Y."/>
            <person name="Li X."/>
            <person name="Wang H."/>
            <person name="Chen T."/>
            <person name="Wang W."/>
            <person name="Yang R."/>
        </authorList>
    </citation>
    <scope>NUCLEOTIDE SEQUENCE [LARGE SCALE GENOMIC DNA]</scope>
    <source>
        <strain evidence="2">TTIB1903HZAU</strain>
        <tissue evidence="2">Muscle</tissue>
    </source>
</reference>
<evidence type="ECO:0008006" key="4">
    <source>
        <dbReference type="Google" id="ProtNLM"/>
    </source>
</evidence>
<sequence length="161" mass="17831">MAPADIRDQTYSIVHCLLQGDRYEDSMIVTDGPDDDTFSSENEFDPMKIASKLRALGDDYDEKIIQPLIKNVQSAAADQMVSVFSDSVDSLCKMWVVERAEVASEKQLLKAAVTVGLLFKKNCPDMTNVIESAMARFVTNRLTSWIAQQGGWVSVSKSSTL</sequence>
<dbReference type="Proteomes" id="UP000324632">
    <property type="component" value="Chromosome 19"/>
</dbReference>
<dbReference type="PANTHER" id="PTHR36466">
    <property type="entry name" value="BCL-2-LIKE PROTEIN 15"/>
    <property type="match status" value="1"/>
</dbReference>
<protein>
    <recommendedName>
        <fullName evidence="4">Bcl-2-like protein 15</fullName>
    </recommendedName>
</protein>
<dbReference type="PANTHER" id="PTHR36466:SF1">
    <property type="entry name" value="BCL-2-LIKE PROTEIN 15"/>
    <property type="match status" value="1"/>
</dbReference>
<dbReference type="GO" id="GO:0006915">
    <property type="term" value="P:apoptotic process"/>
    <property type="evidence" value="ECO:0007669"/>
    <property type="project" value="UniProtKB-KW"/>
</dbReference>
<dbReference type="PROSITE" id="PS50062">
    <property type="entry name" value="BCL2_FAMILY"/>
    <property type="match status" value="1"/>
</dbReference>